<feature type="domain" description="DUF4232" evidence="3">
    <location>
        <begin position="43"/>
        <end position="171"/>
    </location>
</feature>
<keyword evidence="2" id="KW-0732">Signal</keyword>
<dbReference type="Pfam" id="PF14016">
    <property type="entry name" value="DUF4232"/>
    <property type="match status" value="1"/>
</dbReference>
<sequence length="177" mass="18016">MGVSRFAPLLFVALLAGCGTPPPPPPVPTPTTTPSPTYAPPPSSGLSLSVGQVEAGLGHRASVLTLTNRDTAPRKVTGYPDLKILAGDGSSLEVKVEHGTSYFARDLGPQDLTVQPGEKVVAVLAWSATVTNGDQRAGAAIAVVPVPGEPAQKQPLDTDLGTTDTVTVSSWATEVGA</sequence>
<feature type="compositionally biased region" description="Pro residues" evidence="1">
    <location>
        <begin position="22"/>
        <end position="43"/>
    </location>
</feature>
<dbReference type="EMBL" id="CABVGP010000001">
    <property type="protein sequence ID" value="VVJ16541.1"/>
    <property type="molecule type" value="Genomic_DNA"/>
</dbReference>
<gene>
    <name evidence="4" type="ORF">AA23TX_01562</name>
</gene>
<reference evidence="4 5" key="1">
    <citation type="submission" date="2019-09" db="EMBL/GenBank/DDBJ databases">
        <authorList>
            <person name="Leyn A S."/>
        </authorList>
    </citation>
    <scope>NUCLEOTIDE SEQUENCE [LARGE SCALE GENOMIC DNA]</scope>
    <source>
        <strain evidence="4">AA231_1</strain>
    </source>
</reference>
<dbReference type="AlphaFoldDB" id="A0A6I8LHG6"/>
<dbReference type="InterPro" id="IPR025326">
    <property type="entry name" value="DUF4232"/>
</dbReference>
<evidence type="ECO:0000313" key="5">
    <source>
        <dbReference type="Proteomes" id="UP000399805"/>
    </source>
</evidence>
<protein>
    <recommendedName>
        <fullName evidence="3">DUF4232 domain-containing protein</fullName>
    </recommendedName>
</protein>
<organism evidence="4 5">
    <name type="scientific">Amycolatopsis camponoti</name>
    <dbReference type="NCBI Taxonomy" id="2606593"/>
    <lineage>
        <taxon>Bacteria</taxon>
        <taxon>Bacillati</taxon>
        <taxon>Actinomycetota</taxon>
        <taxon>Actinomycetes</taxon>
        <taxon>Pseudonocardiales</taxon>
        <taxon>Pseudonocardiaceae</taxon>
        <taxon>Amycolatopsis</taxon>
    </lineage>
</organism>
<dbReference type="PROSITE" id="PS51257">
    <property type="entry name" value="PROKAR_LIPOPROTEIN"/>
    <property type="match status" value="1"/>
</dbReference>
<evidence type="ECO:0000256" key="2">
    <source>
        <dbReference type="SAM" id="SignalP"/>
    </source>
</evidence>
<keyword evidence="5" id="KW-1185">Reference proteome</keyword>
<dbReference type="RefSeq" id="WP_155541868.1">
    <property type="nucleotide sequence ID" value="NZ_CABVGP010000001.1"/>
</dbReference>
<feature type="chain" id="PRO_5039204308" description="DUF4232 domain-containing protein" evidence="2">
    <location>
        <begin position="19"/>
        <end position="177"/>
    </location>
</feature>
<evidence type="ECO:0000259" key="3">
    <source>
        <dbReference type="Pfam" id="PF14016"/>
    </source>
</evidence>
<accession>A0A6I8LHG6</accession>
<proteinExistence type="predicted"/>
<feature type="signal peptide" evidence="2">
    <location>
        <begin position="1"/>
        <end position="18"/>
    </location>
</feature>
<dbReference type="Proteomes" id="UP000399805">
    <property type="component" value="Unassembled WGS sequence"/>
</dbReference>
<evidence type="ECO:0000313" key="4">
    <source>
        <dbReference type="EMBL" id="VVJ16541.1"/>
    </source>
</evidence>
<evidence type="ECO:0000256" key="1">
    <source>
        <dbReference type="SAM" id="MobiDB-lite"/>
    </source>
</evidence>
<name>A0A6I8LHG6_9PSEU</name>
<feature type="region of interest" description="Disordered" evidence="1">
    <location>
        <begin position="22"/>
        <end position="46"/>
    </location>
</feature>